<proteinExistence type="predicted"/>
<gene>
    <name evidence="1" type="ORF">Scep_026384</name>
</gene>
<comment type="caution">
    <text evidence="1">The sequence shown here is derived from an EMBL/GenBank/DDBJ whole genome shotgun (WGS) entry which is preliminary data.</text>
</comment>
<sequence length="117" mass="13886">MIKFTKSYLTLWEIIIQRWEGVKREEWGKTLGAVAVLWLCTHGTGDDYTEHRAHCERKNYTKRPKLWQCGGFTQIMPDHVWTTPDVGNRKFRVLVRLKLSIRVSNCILKYLSSINRY</sequence>
<reference evidence="1 2" key="1">
    <citation type="submission" date="2024-01" db="EMBL/GenBank/DDBJ databases">
        <title>Genome assemblies of Stephania.</title>
        <authorList>
            <person name="Yang L."/>
        </authorList>
    </citation>
    <scope>NUCLEOTIDE SEQUENCE [LARGE SCALE GENOMIC DNA]</scope>
    <source>
        <strain evidence="1">JXDWG</strain>
        <tissue evidence="1">Leaf</tissue>
    </source>
</reference>
<accession>A0AAP0EK14</accession>
<name>A0AAP0EK14_9MAGN</name>
<protein>
    <submittedName>
        <fullName evidence="1">Uncharacterized protein</fullName>
    </submittedName>
</protein>
<dbReference type="EMBL" id="JBBNAG010000011">
    <property type="protein sequence ID" value="KAK9094915.1"/>
    <property type="molecule type" value="Genomic_DNA"/>
</dbReference>
<dbReference type="Proteomes" id="UP001419268">
    <property type="component" value="Unassembled WGS sequence"/>
</dbReference>
<dbReference type="AlphaFoldDB" id="A0AAP0EK14"/>
<organism evidence="1 2">
    <name type="scientific">Stephania cephalantha</name>
    <dbReference type="NCBI Taxonomy" id="152367"/>
    <lineage>
        <taxon>Eukaryota</taxon>
        <taxon>Viridiplantae</taxon>
        <taxon>Streptophyta</taxon>
        <taxon>Embryophyta</taxon>
        <taxon>Tracheophyta</taxon>
        <taxon>Spermatophyta</taxon>
        <taxon>Magnoliopsida</taxon>
        <taxon>Ranunculales</taxon>
        <taxon>Menispermaceae</taxon>
        <taxon>Menispermoideae</taxon>
        <taxon>Cissampelideae</taxon>
        <taxon>Stephania</taxon>
    </lineage>
</organism>
<evidence type="ECO:0000313" key="2">
    <source>
        <dbReference type="Proteomes" id="UP001419268"/>
    </source>
</evidence>
<keyword evidence="2" id="KW-1185">Reference proteome</keyword>
<evidence type="ECO:0000313" key="1">
    <source>
        <dbReference type="EMBL" id="KAK9094915.1"/>
    </source>
</evidence>